<proteinExistence type="predicted"/>
<name>A0ACC6P1V2_9BURK</name>
<sequence length="345" mass="36670">MSTIHDVAHLAGVSIKTVSRVVNRESGIRPATLERVTQAIEKLSYRPHRGARMMRSAKSGLVGIVTARLSLSGGPNDDIGLSDMHLLRGAHRVCREAGMTLLMADAAGDPNAVADLLDTFASHQVEGVIFVAPSHQLVPMLLKSDVPLVLANCFDLLGTTSVLPDDALGQRLAVERLVALGHRRIGYVGLPETNVAGRLRKAAFIETCQAQGLSPADCPALIGATADGPNTFAPLAAALADLVARPQRPTALCLGNDIMALHAIRCLEQLGLRLPQDMALIGYDNDSTLCNALRPRLSTITLPYEAMGARAAELLLERLAQPDQPAQTCLVPCEVVLRDSCPALN</sequence>
<reference evidence="1" key="1">
    <citation type="submission" date="2023-10" db="EMBL/GenBank/DDBJ databases">
        <title>Amphibacter perezi, gen. nov., sp. nov. a novel taxa of the family Comamonadaceae, class Betaproteobacteria isolated from the skin microbiota of Pelophylax perezi from different populations.</title>
        <authorList>
            <person name="Costa S."/>
            <person name="Proenca D.N."/>
            <person name="Lopes I."/>
            <person name="Morais P.V."/>
        </authorList>
    </citation>
    <scope>NUCLEOTIDE SEQUENCE</scope>
    <source>
        <strain evidence="1">SL12-8</strain>
    </source>
</reference>
<organism evidence="1 2">
    <name type="scientific">Amphibiibacter pelophylacis</name>
    <dbReference type="NCBI Taxonomy" id="1799477"/>
    <lineage>
        <taxon>Bacteria</taxon>
        <taxon>Pseudomonadati</taxon>
        <taxon>Pseudomonadota</taxon>
        <taxon>Betaproteobacteria</taxon>
        <taxon>Burkholderiales</taxon>
        <taxon>Sphaerotilaceae</taxon>
        <taxon>Amphibiibacter</taxon>
    </lineage>
</organism>
<keyword evidence="2" id="KW-1185">Reference proteome</keyword>
<protein>
    <submittedName>
        <fullName evidence="1">LacI family DNA-binding transcriptional regulator</fullName>
    </submittedName>
</protein>
<dbReference type="Proteomes" id="UP001364695">
    <property type="component" value="Unassembled WGS sequence"/>
</dbReference>
<gene>
    <name evidence="1" type="ORF">RV045_07240</name>
</gene>
<evidence type="ECO:0000313" key="2">
    <source>
        <dbReference type="Proteomes" id="UP001364695"/>
    </source>
</evidence>
<comment type="caution">
    <text evidence="1">The sequence shown here is derived from an EMBL/GenBank/DDBJ whole genome shotgun (WGS) entry which is preliminary data.</text>
</comment>
<keyword evidence="1" id="KW-0238">DNA-binding</keyword>
<evidence type="ECO:0000313" key="1">
    <source>
        <dbReference type="EMBL" id="MEJ7138223.1"/>
    </source>
</evidence>
<accession>A0ACC6P1V2</accession>
<dbReference type="EMBL" id="JAWDIE010000009">
    <property type="protein sequence ID" value="MEJ7138223.1"/>
    <property type="molecule type" value="Genomic_DNA"/>
</dbReference>